<sequence length="376" mass="41496">MTSEDVLLLSRHPAVLIQMNFIHQQVVIMTLNDLVFHLICTIDEIMTMLASAALLRRGNRFKFHINVTLTHFSNFGPWMIAKDHRTTTSSLIDDWDDLINPRARLTLYLIPSLFQRAVMTVYPVLAGSYTPDRGRDCCWELLVRKPTLDFSFTAGPYPCSVPLFSTLRLRPKRITTVFSAPALEFPVQGSTSYPLPWAIRVVQYVQKVRNGDIKVSQPGAAQECANLRSLSTLPCPGPELTVLANTTGSSTTISPAADEAALSAPPPLPSEPLPVASPEPLLFATDRSQRTPKQSQSPSFNQSRTGCRCIQARQFCSNRFESPGWVLEADKGGAKIFGRWGGTAARCGDDWSCWAYWILVAFVKGGMSVSVTGADD</sequence>
<reference evidence="1" key="1">
    <citation type="submission" date="2021-01" db="EMBL/GenBank/DDBJ databases">
        <authorList>
            <person name="Kaushik A."/>
        </authorList>
    </citation>
    <scope>NUCLEOTIDE SEQUENCE</scope>
    <source>
        <strain evidence="1">AG6-10EEA</strain>
    </source>
</reference>
<dbReference type="AlphaFoldDB" id="A0A8H3GJK6"/>
<organism evidence="1 2">
    <name type="scientific">Rhizoctonia solani</name>
    <dbReference type="NCBI Taxonomy" id="456999"/>
    <lineage>
        <taxon>Eukaryota</taxon>
        <taxon>Fungi</taxon>
        <taxon>Dikarya</taxon>
        <taxon>Basidiomycota</taxon>
        <taxon>Agaricomycotina</taxon>
        <taxon>Agaricomycetes</taxon>
        <taxon>Cantharellales</taxon>
        <taxon>Ceratobasidiaceae</taxon>
        <taxon>Rhizoctonia</taxon>
    </lineage>
</organism>
<dbReference type="Proteomes" id="UP000663853">
    <property type="component" value="Unassembled WGS sequence"/>
</dbReference>
<gene>
    <name evidence="1" type="ORF">RDB_LOCUS52595</name>
</gene>
<evidence type="ECO:0000313" key="2">
    <source>
        <dbReference type="Proteomes" id="UP000663853"/>
    </source>
</evidence>
<name>A0A8H3GJK6_9AGAM</name>
<comment type="caution">
    <text evidence="1">The sequence shown here is derived from an EMBL/GenBank/DDBJ whole genome shotgun (WGS) entry which is preliminary data.</text>
</comment>
<protein>
    <submittedName>
        <fullName evidence="1">Uncharacterized protein</fullName>
    </submittedName>
</protein>
<evidence type="ECO:0000313" key="1">
    <source>
        <dbReference type="EMBL" id="CAE6453942.1"/>
    </source>
</evidence>
<accession>A0A8H3GJK6</accession>
<dbReference type="EMBL" id="CAJMXA010001174">
    <property type="protein sequence ID" value="CAE6453942.1"/>
    <property type="molecule type" value="Genomic_DNA"/>
</dbReference>
<proteinExistence type="predicted"/>